<evidence type="ECO:0000256" key="1">
    <source>
        <dbReference type="ARBA" id="ARBA00022729"/>
    </source>
</evidence>
<feature type="compositionally biased region" description="Low complexity" evidence="5">
    <location>
        <begin position="610"/>
        <end position="625"/>
    </location>
</feature>
<dbReference type="SMART" id="SM00408">
    <property type="entry name" value="IGc2"/>
    <property type="match status" value="2"/>
</dbReference>
<evidence type="ECO:0000256" key="5">
    <source>
        <dbReference type="SAM" id="MobiDB-lite"/>
    </source>
</evidence>
<evidence type="ECO:0000259" key="6">
    <source>
        <dbReference type="PROSITE" id="PS50835"/>
    </source>
</evidence>
<dbReference type="Pfam" id="PF13927">
    <property type="entry name" value="Ig_3"/>
    <property type="match status" value="1"/>
</dbReference>
<dbReference type="Pfam" id="PF07679">
    <property type="entry name" value="I-set"/>
    <property type="match status" value="1"/>
</dbReference>
<evidence type="ECO:0000313" key="7">
    <source>
        <dbReference type="EMBL" id="ASV42841.1"/>
    </source>
</evidence>
<keyword evidence="1" id="KW-0732">Signal</keyword>
<dbReference type="PANTHER" id="PTHR44337">
    <property type="entry name" value="CARCINOEMBRYONIC ANTIGEN-RELATED CELL ADHESION MOLECULE 8"/>
    <property type="match status" value="1"/>
</dbReference>
<evidence type="ECO:0000256" key="2">
    <source>
        <dbReference type="ARBA" id="ARBA00023157"/>
    </source>
</evidence>
<evidence type="ECO:0000256" key="3">
    <source>
        <dbReference type="ARBA" id="ARBA00023180"/>
    </source>
</evidence>
<dbReference type="InterPro" id="IPR049304">
    <property type="entry name" value="Gly_rich_dom"/>
</dbReference>
<feature type="compositionally biased region" description="Gly residues" evidence="5">
    <location>
        <begin position="626"/>
        <end position="651"/>
    </location>
</feature>
<dbReference type="InterPro" id="IPR036179">
    <property type="entry name" value="Ig-like_dom_sf"/>
</dbReference>
<dbReference type="InterPro" id="IPR007110">
    <property type="entry name" value="Ig-like_dom"/>
</dbReference>
<feature type="domain" description="Ig-like" evidence="6">
    <location>
        <begin position="212"/>
        <end position="296"/>
    </location>
</feature>
<accession>A0A2D0Z231</accession>
<sequence>MPSLVSIYNKALAHVGAKSVLSENDSNTRAETCNAMYEFALRSALEAREWSFAAARVRLLPDPLITPSWGYNYGYRLPNNCIRVCQVRDGSMYNLDWAVEAGFLYATRPTVDVKYNRLIEDPNAFTPTFVEALCLKLASDICIPLTENRGLATDLVGRYLMLVSEGAALDGLQASRERLRADTLINARRGCGRMDRPYPQTGSGKFYDIAPPTIPDSPPLGNISGPSSVQLGQPFSFIAQVTGTQPISYQWYKNGIAIPSATSVSFGVESATNNDEGEYHCLFSNSAGIVISNKISLEIGCFPPVHNITGPTTVGEGKSFSMTCTVTAGNLPVTYQWQRDGQNIAGATTATLSVAAATVADSGQYDCLVSNQCASDVSSTNKVTLDVIPLVVPTVSISPTSASPLEPAPVTFTASVVDDGGAPPVTLKWYLNGSLVQNGGTTYTTPPTAVNQNRTVSVVGTNSVGNSAPAVATVTPVSNFISQSTFTTNAAFTLHPDCTFVQVQGCGGGGGGGSGRTAGGNDSIGGGGGGGAALVSVLSSNAIGGQTATVVVGGGGSGAANRAIAAGNGGNSSVSGAGIVGLSWTGGKAGANGVQGYYASGGSGGNNSSNTGAGAGAQSGNAASGVNGGGGGGTGPGSSGWRSGNGGGSNAGLGTPNAASGGSGEGAGGGGGGNSAVWWDNASAGKGGNGTSGSGISGGNATGNGNGGGGGSGGTPIAGIGSDGSAGGNGSGGKVIIRQYRRPI</sequence>
<feature type="domain" description="Ig-like" evidence="6">
    <location>
        <begin position="303"/>
        <end position="384"/>
    </location>
</feature>
<dbReference type="SUPFAM" id="SSF48726">
    <property type="entry name" value="Immunoglobulin"/>
    <property type="match status" value="3"/>
</dbReference>
<feature type="compositionally biased region" description="Gly residues" evidence="5">
    <location>
        <begin position="685"/>
        <end position="733"/>
    </location>
</feature>
<keyword evidence="4" id="KW-0393">Immunoglobulin domain</keyword>
<evidence type="ECO:0000313" key="8">
    <source>
        <dbReference type="Proteomes" id="UP000241979"/>
    </source>
</evidence>
<reference evidence="7 8" key="1">
    <citation type="journal article" date="2017" name="Sci. Rep.">
        <title>Analysis of the CRISPR-Cas system in bacteriophages active on epidemic strains of Vibrio cholerae in Bangladesh.</title>
        <authorList>
            <person name="Naser I.B."/>
            <person name="Hoque M.M."/>
            <person name="Nahid M.A."/>
            <person name="Tareq T.M."/>
            <person name="Rocky M.K."/>
            <person name="Faruque S.M."/>
        </authorList>
    </citation>
    <scope>NUCLEOTIDE SEQUENCE [LARGE SCALE GENOMIC DNA]</scope>
</reference>
<dbReference type="Proteomes" id="UP000241979">
    <property type="component" value="Segment"/>
</dbReference>
<keyword evidence="3" id="KW-0325">Glycoprotein</keyword>
<dbReference type="EMBL" id="KY883642">
    <property type="protein sequence ID" value="ASV42841.1"/>
    <property type="molecule type" value="Genomic_DNA"/>
</dbReference>
<keyword evidence="2" id="KW-1015">Disulfide bond</keyword>
<name>A0A2D0Z231_9CAUD</name>
<dbReference type="InterPro" id="IPR013783">
    <property type="entry name" value="Ig-like_fold"/>
</dbReference>
<feature type="region of interest" description="Disordered" evidence="5">
    <location>
        <begin position="610"/>
        <end position="744"/>
    </location>
</feature>
<dbReference type="InterPro" id="IPR003599">
    <property type="entry name" value="Ig_sub"/>
</dbReference>
<dbReference type="Gene3D" id="2.60.40.10">
    <property type="entry name" value="Immunoglobulins"/>
    <property type="match status" value="3"/>
</dbReference>
<protein>
    <submittedName>
        <fullName evidence="7">PE family protein</fullName>
    </submittedName>
</protein>
<dbReference type="Pfam" id="PF21722">
    <property type="entry name" value="Gly_rich_2"/>
    <property type="match status" value="1"/>
</dbReference>
<organism evidence="7 8">
    <name type="scientific">Vibrio phage JSF15</name>
    <dbReference type="NCBI Taxonomy" id="1983598"/>
    <lineage>
        <taxon>Viruses</taxon>
        <taxon>Duplodnaviria</taxon>
        <taxon>Heunggongvirae</taxon>
        <taxon>Uroviricota</taxon>
        <taxon>Caudoviricetes</taxon>
        <taxon>Enhodamvirus</taxon>
        <taxon>Enhodamvirus VP2</taxon>
    </lineage>
</organism>
<dbReference type="InterPro" id="IPR052598">
    <property type="entry name" value="IgSF_CEA-related"/>
</dbReference>
<proteinExistence type="predicted"/>
<dbReference type="InterPro" id="IPR013098">
    <property type="entry name" value="Ig_I-set"/>
</dbReference>
<dbReference type="SMART" id="SM00409">
    <property type="entry name" value="IG"/>
    <property type="match status" value="2"/>
</dbReference>
<dbReference type="PROSITE" id="PS50835">
    <property type="entry name" value="IG_LIKE"/>
    <property type="match status" value="2"/>
</dbReference>
<evidence type="ECO:0000256" key="4">
    <source>
        <dbReference type="ARBA" id="ARBA00023319"/>
    </source>
</evidence>
<dbReference type="PANTHER" id="PTHR44337:SF20">
    <property type="entry name" value="CARCINOEMBRYONIC ANTIGEN-RELATED CELL ADHESION MOLECULE 5-RELATED"/>
    <property type="match status" value="1"/>
</dbReference>
<dbReference type="InterPro" id="IPR003598">
    <property type="entry name" value="Ig_sub2"/>
</dbReference>
<feature type="compositionally biased region" description="Gly residues" evidence="5">
    <location>
        <begin position="661"/>
        <end position="674"/>
    </location>
</feature>